<evidence type="ECO:0000256" key="3">
    <source>
        <dbReference type="ARBA" id="ARBA00022617"/>
    </source>
</evidence>
<dbReference type="VEuPathDB" id="FungiDB:CC1G_02714"/>
<dbReference type="STRING" id="240176.A8PBR4"/>
<comment type="similarity">
    <text evidence="8">Belongs to the DyP-type peroxidase family.</text>
</comment>
<dbReference type="Pfam" id="PF21105">
    <property type="entry name" value="DyP_N"/>
    <property type="match status" value="1"/>
</dbReference>
<evidence type="ECO:0000259" key="10">
    <source>
        <dbReference type="Pfam" id="PF21105"/>
    </source>
</evidence>
<name>A8PBR4_COPC7</name>
<evidence type="ECO:0000256" key="5">
    <source>
        <dbReference type="ARBA" id="ARBA00022729"/>
    </source>
</evidence>
<evidence type="ECO:0000256" key="1">
    <source>
        <dbReference type="ARBA" id="ARBA00001970"/>
    </source>
</evidence>
<organism evidence="11 12">
    <name type="scientific">Coprinopsis cinerea (strain Okayama-7 / 130 / ATCC MYA-4618 / FGSC 9003)</name>
    <name type="common">Inky cap fungus</name>
    <name type="synonym">Hormographiella aspergillata</name>
    <dbReference type="NCBI Taxonomy" id="240176"/>
    <lineage>
        <taxon>Eukaryota</taxon>
        <taxon>Fungi</taxon>
        <taxon>Dikarya</taxon>
        <taxon>Basidiomycota</taxon>
        <taxon>Agaricomycotina</taxon>
        <taxon>Agaricomycetes</taxon>
        <taxon>Agaricomycetidae</taxon>
        <taxon>Agaricales</taxon>
        <taxon>Agaricineae</taxon>
        <taxon>Psathyrellaceae</taxon>
        <taxon>Coprinopsis</taxon>
    </lineage>
</organism>
<evidence type="ECO:0000256" key="4">
    <source>
        <dbReference type="ARBA" id="ARBA00022723"/>
    </source>
</evidence>
<keyword evidence="12" id="KW-1185">Reference proteome</keyword>
<dbReference type="PROSITE" id="PS51404">
    <property type="entry name" value="DYP_PEROXIDASE"/>
    <property type="match status" value="1"/>
</dbReference>
<dbReference type="InterPro" id="IPR049509">
    <property type="entry name" value="DyP_N"/>
</dbReference>
<keyword evidence="5" id="KW-0732">Signal</keyword>
<gene>
    <name evidence="11" type="ORF">CC1G_02714</name>
</gene>
<dbReference type="GO" id="GO:0005829">
    <property type="term" value="C:cytosol"/>
    <property type="evidence" value="ECO:0007669"/>
    <property type="project" value="TreeGrafter"/>
</dbReference>
<evidence type="ECO:0000259" key="9">
    <source>
        <dbReference type="Pfam" id="PF20628"/>
    </source>
</evidence>
<keyword evidence="3" id="KW-0349">Heme</keyword>
<evidence type="ECO:0000256" key="2">
    <source>
        <dbReference type="ARBA" id="ARBA00022559"/>
    </source>
</evidence>
<keyword evidence="4" id="KW-0479">Metal-binding</keyword>
<proteinExistence type="inferred from homology"/>
<dbReference type="GeneID" id="6016884"/>
<dbReference type="RefSeq" id="XP_001840251.1">
    <property type="nucleotide sequence ID" value="XM_001840199.1"/>
</dbReference>
<dbReference type="PANTHER" id="PTHR30521:SF4">
    <property type="entry name" value="DEFERROCHELATASE"/>
    <property type="match status" value="1"/>
</dbReference>
<accession>A8PBR4</accession>
<feature type="domain" description="DyP dimeric alpha+beta barrel" evidence="10">
    <location>
        <begin position="21"/>
        <end position="199"/>
    </location>
</feature>
<dbReference type="Proteomes" id="UP000001861">
    <property type="component" value="Unassembled WGS sequence"/>
</dbReference>
<reference evidence="11 12" key="1">
    <citation type="journal article" date="2010" name="Proc. Natl. Acad. Sci. U.S.A.">
        <title>Insights into evolution of multicellular fungi from the assembled chromosomes of the mushroom Coprinopsis cinerea (Coprinus cinereus).</title>
        <authorList>
            <person name="Stajich J.E."/>
            <person name="Wilke S.K."/>
            <person name="Ahren D."/>
            <person name="Au C.H."/>
            <person name="Birren B.W."/>
            <person name="Borodovsky M."/>
            <person name="Burns C."/>
            <person name="Canback B."/>
            <person name="Casselton L.A."/>
            <person name="Cheng C.K."/>
            <person name="Deng J."/>
            <person name="Dietrich F.S."/>
            <person name="Fargo D.C."/>
            <person name="Farman M.L."/>
            <person name="Gathman A.C."/>
            <person name="Goldberg J."/>
            <person name="Guigo R."/>
            <person name="Hoegger P.J."/>
            <person name="Hooker J.B."/>
            <person name="Huggins A."/>
            <person name="James T.Y."/>
            <person name="Kamada T."/>
            <person name="Kilaru S."/>
            <person name="Kodira C."/>
            <person name="Kues U."/>
            <person name="Kupfer D."/>
            <person name="Kwan H.S."/>
            <person name="Lomsadze A."/>
            <person name="Li W."/>
            <person name="Lilly W.W."/>
            <person name="Ma L.J."/>
            <person name="Mackey A.J."/>
            <person name="Manning G."/>
            <person name="Martin F."/>
            <person name="Muraguchi H."/>
            <person name="Natvig D.O."/>
            <person name="Palmerini H."/>
            <person name="Ramesh M.A."/>
            <person name="Rehmeyer C.J."/>
            <person name="Roe B.A."/>
            <person name="Shenoy N."/>
            <person name="Stanke M."/>
            <person name="Ter-Hovhannisyan V."/>
            <person name="Tunlid A."/>
            <person name="Velagapudi R."/>
            <person name="Vision T.J."/>
            <person name="Zeng Q."/>
            <person name="Zolan M.E."/>
            <person name="Pukkila P.J."/>
        </authorList>
    </citation>
    <scope>NUCLEOTIDE SEQUENCE [LARGE SCALE GENOMIC DNA]</scope>
    <source>
        <strain evidence="12">Okayama-7 / 130 / ATCC MYA-4618 / FGSC 9003</strain>
    </source>
</reference>
<dbReference type="NCBIfam" id="TIGR01413">
    <property type="entry name" value="Dyp_perox_fam"/>
    <property type="match status" value="1"/>
</dbReference>
<evidence type="ECO:0000256" key="7">
    <source>
        <dbReference type="ARBA" id="ARBA00023004"/>
    </source>
</evidence>
<dbReference type="OMA" id="IEHFGFV"/>
<keyword evidence="7" id="KW-0408">Iron</keyword>
<evidence type="ECO:0000313" key="11">
    <source>
        <dbReference type="EMBL" id="EAU81698.1"/>
    </source>
</evidence>
<dbReference type="InterPro" id="IPR011008">
    <property type="entry name" value="Dimeric_a/b-barrel"/>
</dbReference>
<dbReference type="AlphaFoldDB" id="A8PBR4"/>
<dbReference type="PANTHER" id="PTHR30521">
    <property type="entry name" value="DEFERROCHELATASE/PEROXIDASE"/>
    <property type="match status" value="1"/>
</dbReference>
<dbReference type="OrthoDB" id="3207336at2759"/>
<evidence type="ECO:0000256" key="6">
    <source>
        <dbReference type="ARBA" id="ARBA00023002"/>
    </source>
</evidence>
<dbReference type="KEGG" id="cci:CC1G_02714"/>
<comment type="cofactor">
    <cofactor evidence="1">
        <name>heme b</name>
        <dbReference type="ChEBI" id="CHEBI:60344"/>
    </cofactor>
</comment>
<evidence type="ECO:0000256" key="8">
    <source>
        <dbReference type="ARBA" id="ARBA00025737"/>
    </source>
</evidence>
<dbReference type="EMBL" id="AACS02000004">
    <property type="protein sequence ID" value="EAU81698.1"/>
    <property type="molecule type" value="Genomic_DNA"/>
</dbReference>
<keyword evidence="2 11" id="KW-0575">Peroxidase</keyword>
<keyword evidence="6" id="KW-0560">Oxidoreductase</keyword>
<dbReference type="eggNOG" id="ENOG502RUI2">
    <property type="taxonomic scope" value="Eukaryota"/>
</dbReference>
<dbReference type="InParanoid" id="A8PBR4"/>
<dbReference type="GO" id="GO:0020037">
    <property type="term" value="F:heme binding"/>
    <property type="evidence" value="ECO:0007669"/>
    <property type="project" value="InterPro"/>
</dbReference>
<comment type="caution">
    <text evidence="11">The sequence shown here is derived from an EMBL/GenBank/DDBJ whole genome shotgun (WGS) entry which is preliminary data.</text>
</comment>
<dbReference type="GO" id="GO:0004601">
    <property type="term" value="F:peroxidase activity"/>
    <property type="evidence" value="ECO:0007669"/>
    <property type="project" value="UniProtKB-KW"/>
</dbReference>
<dbReference type="GO" id="GO:0046872">
    <property type="term" value="F:metal ion binding"/>
    <property type="evidence" value="ECO:0007669"/>
    <property type="project" value="UniProtKB-KW"/>
</dbReference>
<feature type="domain" description="Dyp-type peroxidase C-terminal" evidence="9">
    <location>
        <begin position="336"/>
        <end position="422"/>
    </location>
</feature>
<sequence length="493" mass="54716">MSTNTSAPAKPTPTTGLDLNNIQGDILGGMPKKTELYYFFQITNASDFRKHLIKFAPLVKTAAQVLQDRKKINDSKKHGGHGLIPMSGVNVSFSHLGFQKMGIDDSTLSLDDSDPFKLGQRVDAVQNLGDPTKPSAPEVDPLPNWEPEFLNDIHGIFLVAAESFATAQKKLKEVEGFFHVGKPEASINKVKLIVGNVRPGKEHAHEHFGFLDGISNPAVAGFDPVTLPGQGQVRPGIILTGHPGDEDGNGNPIQRESWAVDGSFLAFRYLFQKVPEFNEYLKQNPLNFGDLTPEEGSELLGARMVGRWKSGAPIDITPFKDDPELAKDPQRNNNFKFEDQLNSQFKCPFAAHIRKTNPRDDLESRNISVEPRRIIRRGIQFGPEVTDEEKECKQTKEERGLLFACYQSSIRRGFQFMQQSWANATNFPPFEQQPEVPGFDPLIGQGADRKMSGLDPNQPTRELSFPDFVVPRGGEYFFAPSIKALKETLGATA</sequence>
<dbReference type="InterPro" id="IPR048328">
    <property type="entry name" value="Dyp_perox_C"/>
</dbReference>
<evidence type="ECO:0000313" key="12">
    <source>
        <dbReference type="Proteomes" id="UP000001861"/>
    </source>
</evidence>
<dbReference type="InterPro" id="IPR006314">
    <property type="entry name" value="Dyp_peroxidase"/>
</dbReference>
<dbReference type="SUPFAM" id="SSF54909">
    <property type="entry name" value="Dimeric alpha+beta barrel"/>
    <property type="match status" value="1"/>
</dbReference>
<dbReference type="Pfam" id="PF20628">
    <property type="entry name" value="Dyp_perox_C"/>
    <property type="match status" value="1"/>
</dbReference>
<protein>
    <submittedName>
        <fullName evidence="11">Peroxidase TAP</fullName>
    </submittedName>
</protein>